<keyword evidence="6" id="KW-1185">Reference proteome</keyword>
<dbReference type="OrthoDB" id="844594at2759"/>
<feature type="domain" description="Retinoblastoma-associated protein N-terminal" evidence="2">
    <location>
        <begin position="67"/>
        <end position="209"/>
    </location>
</feature>
<dbReference type="EMBL" id="KB308724">
    <property type="protein sequence ID" value="ELT96854.1"/>
    <property type="molecule type" value="Genomic_DNA"/>
</dbReference>
<dbReference type="EMBL" id="AMQN01000246">
    <property type="status" value="NOT_ANNOTATED_CDS"/>
    <property type="molecule type" value="Genomic_DNA"/>
</dbReference>
<dbReference type="PANTHER" id="PTHR13742">
    <property type="entry name" value="RETINOBLASTOMA-ASSOCIATED PROTEIN RB -RELATED"/>
    <property type="match status" value="1"/>
</dbReference>
<reference evidence="4 6" key="2">
    <citation type="journal article" date="2013" name="Nature">
        <title>Insights into bilaterian evolution from three spiralian genomes.</title>
        <authorList>
            <person name="Simakov O."/>
            <person name="Marletaz F."/>
            <person name="Cho S.J."/>
            <person name="Edsinger-Gonzales E."/>
            <person name="Havlak P."/>
            <person name="Hellsten U."/>
            <person name="Kuo D.H."/>
            <person name="Larsson T."/>
            <person name="Lv J."/>
            <person name="Arendt D."/>
            <person name="Savage R."/>
            <person name="Osoegawa K."/>
            <person name="de Jong P."/>
            <person name="Grimwood J."/>
            <person name="Chapman J.A."/>
            <person name="Shapiro H."/>
            <person name="Aerts A."/>
            <person name="Otillar R.P."/>
            <person name="Terry A.Y."/>
            <person name="Boore J.L."/>
            <person name="Grigoriev I.V."/>
            <person name="Lindberg D.R."/>
            <person name="Seaver E.C."/>
            <person name="Weisblat D.A."/>
            <person name="Putnam N.H."/>
            <person name="Rokhsar D.S."/>
        </authorList>
    </citation>
    <scope>NUCLEOTIDE SEQUENCE</scope>
    <source>
        <strain evidence="4 6">I ESC-2004</strain>
    </source>
</reference>
<dbReference type="SMART" id="SM01368">
    <property type="entry name" value="RB_A"/>
    <property type="match status" value="1"/>
</dbReference>
<dbReference type="Pfam" id="PF11934">
    <property type="entry name" value="DUF3452"/>
    <property type="match status" value="1"/>
</dbReference>
<dbReference type="FunFam" id="1.10.472.10:FF:000035">
    <property type="entry name" value="RB transcriptional corepressor-like 1"/>
    <property type="match status" value="1"/>
</dbReference>
<feature type="region of interest" description="Disordered" evidence="1">
    <location>
        <begin position="704"/>
        <end position="754"/>
    </location>
</feature>
<dbReference type="AlphaFoldDB" id="R7TT86"/>
<feature type="domain" description="Retinoblastoma-associated protein A-box" evidence="3">
    <location>
        <begin position="379"/>
        <end position="567"/>
    </location>
</feature>
<dbReference type="GO" id="GO:0030154">
    <property type="term" value="P:cell differentiation"/>
    <property type="evidence" value="ECO:0007669"/>
    <property type="project" value="TreeGrafter"/>
</dbReference>
<reference evidence="5" key="3">
    <citation type="submission" date="2015-06" db="UniProtKB">
        <authorList>
            <consortium name="EnsemblMetazoa"/>
        </authorList>
    </citation>
    <scope>IDENTIFICATION</scope>
</reference>
<dbReference type="SUPFAM" id="SSF47954">
    <property type="entry name" value="Cyclin-like"/>
    <property type="match status" value="1"/>
</dbReference>
<evidence type="ECO:0000313" key="6">
    <source>
        <dbReference type="Proteomes" id="UP000014760"/>
    </source>
</evidence>
<gene>
    <name evidence="4" type="ORF">CAPTEDRAFT_120947</name>
</gene>
<reference evidence="6" key="1">
    <citation type="submission" date="2012-12" db="EMBL/GenBank/DDBJ databases">
        <authorList>
            <person name="Hellsten U."/>
            <person name="Grimwood J."/>
            <person name="Chapman J.A."/>
            <person name="Shapiro H."/>
            <person name="Aerts A."/>
            <person name="Otillar R.P."/>
            <person name="Terry A.Y."/>
            <person name="Boore J.L."/>
            <person name="Simakov O."/>
            <person name="Marletaz F."/>
            <person name="Cho S.-J."/>
            <person name="Edsinger-Gonzales E."/>
            <person name="Havlak P."/>
            <person name="Kuo D.-H."/>
            <person name="Larsson T."/>
            <person name="Lv J."/>
            <person name="Arendt D."/>
            <person name="Savage R."/>
            <person name="Osoegawa K."/>
            <person name="de Jong P."/>
            <person name="Lindberg D.R."/>
            <person name="Seaver E.C."/>
            <person name="Weisblat D.A."/>
            <person name="Putnam N.H."/>
            <person name="Grigoriev I.V."/>
            <person name="Rokhsar D.S."/>
        </authorList>
    </citation>
    <scope>NUCLEOTIDE SEQUENCE</scope>
    <source>
        <strain evidence="6">I ESC-2004</strain>
    </source>
</reference>
<dbReference type="GO" id="GO:0005634">
    <property type="term" value="C:nucleus"/>
    <property type="evidence" value="ECO:0007669"/>
    <property type="project" value="InterPro"/>
</dbReference>
<protein>
    <recommendedName>
        <fullName evidence="7">Retinoblastoma-associated protein A-box domain-containing protein</fullName>
    </recommendedName>
</protein>
<dbReference type="HOGENOM" id="CLU_008943_0_1_1"/>
<dbReference type="Pfam" id="PF01858">
    <property type="entry name" value="RB_A"/>
    <property type="match status" value="1"/>
</dbReference>
<evidence type="ECO:0000313" key="5">
    <source>
        <dbReference type="EnsemblMetazoa" id="CapteP120947"/>
    </source>
</evidence>
<evidence type="ECO:0000259" key="2">
    <source>
        <dbReference type="SMART" id="SM01367"/>
    </source>
</evidence>
<dbReference type="GO" id="GO:0000977">
    <property type="term" value="F:RNA polymerase II transcription regulatory region sequence-specific DNA binding"/>
    <property type="evidence" value="ECO:0007669"/>
    <property type="project" value="TreeGrafter"/>
</dbReference>
<dbReference type="InterPro" id="IPR036915">
    <property type="entry name" value="Cyclin-like_sf"/>
</dbReference>
<dbReference type="FunFam" id="1.10.472.10:FF:000082">
    <property type="entry name" value="retinoblastoma-like protein 1 isoform X1"/>
    <property type="match status" value="1"/>
</dbReference>
<evidence type="ECO:0000313" key="4">
    <source>
        <dbReference type="EMBL" id="ELT96854.1"/>
    </source>
</evidence>
<dbReference type="GO" id="GO:2000134">
    <property type="term" value="P:negative regulation of G1/S transition of mitotic cell cycle"/>
    <property type="evidence" value="ECO:0007669"/>
    <property type="project" value="TreeGrafter"/>
</dbReference>
<evidence type="ECO:0000256" key="1">
    <source>
        <dbReference type="SAM" id="MobiDB-lite"/>
    </source>
</evidence>
<proteinExistence type="predicted"/>
<dbReference type="Gene3D" id="1.10.472.10">
    <property type="entry name" value="Cyclin-like"/>
    <property type="match status" value="2"/>
</dbReference>
<evidence type="ECO:0000259" key="3">
    <source>
        <dbReference type="SMART" id="SM01368"/>
    </source>
</evidence>
<accession>R7TT86</accession>
<dbReference type="InterPro" id="IPR028309">
    <property type="entry name" value="RB_fam"/>
</dbReference>
<dbReference type="EnsemblMetazoa" id="CapteT120947">
    <property type="protein sequence ID" value="CapteP120947"/>
    <property type="gene ID" value="CapteG120947"/>
</dbReference>
<organism evidence="4">
    <name type="scientific">Capitella teleta</name>
    <name type="common">Polychaete worm</name>
    <dbReference type="NCBI Taxonomy" id="283909"/>
    <lineage>
        <taxon>Eukaryota</taxon>
        <taxon>Metazoa</taxon>
        <taxon>Spiralia</taxon>
        <taxon>Lophotrochozoa</taxon>
        <taxon>Annelida</taxon>
        <taxon>Polychaeta</taxon>
        <taxon>Sedentaria</taxon>
        <taxon>Scolecida</taxon>
        <taxon>Capitellidae</taxon>
        <taxon>Capitella</taxon>
    </lineage>
</organism>
<dbReference type="GO" id="GO:0006357">
    <property type="term" value="P:regulation of transcription by RNA polymerase II"/>
    <property type="evidence" value="ECO:0007669"/>
    <property type="project" value="InterPro"/>
</dbReference>
<dbReference type="OMA" id="EVFTFCW"/>
<dbReference type="FunCoup" id="R7TT86">
    <property type="interactions" value="1657"/>
</dbReference>
<dbReference type="InterPro" id="IPR024599">
    <property type="entry name" value="RB_N"/>
</dbReference>
<dbReference type="Gene3D" id="1.10.472.140">
    <property type="match status" value="1"/>
</dbReference>
<dbReference type="GO" id="GO:0005667">
    <property type="term" value="C:transcription regulator complex"/>
    <property type="evidence" value="ECO:0007669"/>
    <property type="project" value="TreeGrafter"/>
</dbReference>
<evidence type="ECO:0008006" key="7">
    <source>
        <dbReference type="Google" id="ProtNLM"/>
    </source>
</evidence>
<dbReference type="PANTHER" id="PTHR13742:SF17">
    <property type="entry name" value="RE32990P-RELATED"/>
    <property type="match status" value="1"/>
</dbReference>
<dbReference type="Proteomes" id="UP000014760">
    <property type="component" value="Unassembled WGS sequence"/>
</dbReference>
<dbReference type="GO" id="GO:0000785">
    <property type="term" value="C:chromatin"/>
    <property type="evidence" value="ECO:0007669"/>
    <property type="project" value="TreeGrafter"/>
</dbReference>
<dbReference type="InterPro" id="IPR002720">
    <property type="entry name" value="RB_A"/>
</dbReference>
<sequence>MGQSDDGDSITEKRYEDLCLDLNMDKNAKDDAWISFERITHSYTLEASRGDAIHWLTCALYVSCRKSLVPTVGRGIMEGNGVSLTRLLRSSKLSLIEFFKKMKKWLDMANLPEEFRSKVDRLERNFSVSTVIFKKYKPIFLDLFNDPAKEAPRPPRSRKQKRLPCSLKDVFNYTWTMFILVKGKFPAISDDLVNSYHLLLCCCDWLYANALLSNRGDLLNRKFPGLPEKFDSKDYRPPTETPCIVQLLSERHEGLLLEAKGIKAHWWQPYITKLFDNKVCGLILNVLIYLMFFVDFSKTINGTYEEYVLNLCDLDERIFLGDEAYIEIGTPAKSFGDFAHQMQMHAGQMKQHVNETRSLAPLTPLTGRKYLSDKDGEITPVSTATQSVSRLQSLLSGRKTSPSECLLEIFKLCSRNPHEDIMARVKEMGETFCERYAQPSDDHPGSHVDFAKKRLQLGESLYFKALENVMKNEMKRKQNLLEQDIFHRSLFASCLEIVIFSYNSQRAFPWIIDVFNLDPYHFYKVIEVLVRAEEGLSRDVVKHMNHIEELILDSLAWKDGSMLWDAIKQFPNGVPSVEEVSLPRCIESATNNNNNIQSPMVNPVLRRIVVTDRSLSPVSPTGVLDRFSSPGPDNRVVRNLFGRGPGGSVTVKPLQSGTVISTTSSVGTPVARESLLSSGNIKVFKQLKGEDGKSVLIPVTSTASLMKSPPPVPPPAQKSDEEKASNVAAGSATEAPPSNKPKKSGSLPLFFRKV</sequence>
<name>R7TT86_CAPTE</name>
<dbReference type="SMART" id="SM01367">
    <property type="entry name" value="DUF3452"/>
    <property type="match status" value="1"/>
</dbReference>
<dbReference type="STRING" id="283909.R7TT86"/>